<dbReference type="InterPro" id="IPR010992">
    <property type="entry name" value="IHF-like_DNA-bd_dom_sf"/>
</dbReference>
<organism evidence="5 6">
    <name type="scientific">Aquaticitalea lipolytica</name>
    <dbReference type="NCBI Taxonomy" id="1247562"/>
    <lineage>
        <taxon>Bacteria</taxon>
        <taxon>Pseudomonadati</taxon>
        <taxon>Bacteroidota</taxon>
        <taxon>Flavobacteriia</taxon>
        <taxon>Flavobacteriales</taxon>
        <taxon>Flavobacteriaceae</taxon>
        <taxon>Aquaticitalea</taxon>
    </lineage>
</organism>
<comment type="caution">
    <text evidence="5">The sequence shown here is derived from an EMBL/GenBank/DDBJ whole genome shotgun (WGS) entry which is preliminary data.</text>
</comment>
<evidence type="ECO:0000256" key="1">
    <source>
        <dbReference type="ARBA" id="ARBA00010529"/>
    </source>
</evidence>
<dbReference type="SMART" id="SM00411">
    <property type="entry name" value="BHL"/>
    <property type="match status" value="1"/>
</dbReference>
<dbReference type="AlphaFoldDB" id="A0A8J2TJQ4"/>
<dbReference type="EMBL" id="BMIC01000001">
    <property type="protein sequence ID" value="GFZ76784.1"/>
    <property type="molecule type" value="Genomic_DNA"/>
</dbReference>
<dbReference type="CDD" id="cd13831">
    <property type="entry name" value="HU"/>
    <property type="match status" value="1"/>
</dbReference>
<comment type="similarity">
    <text evidence="1 4">Belongs to the bacterial histone-like protein family.</text>
</comment>
<dbReference type="PANTHER" id="PTHR33175">
    <property type="entry name" value="DNA-BINDING PROTEIN HU"/>
    <property type="match status" value="1"/>
</dbReference>
<dbReference type="GO" id="GO:0030527">
    <property type="term" value="F:structural constituent of chromatin"/>
    <property type="evidence" value="ECO:0007669"/>
    <property type="project" value="InterPro"/>
</dbReference>
<evidence type="ECO:0000256" key="2">
    <source>
        <dbReference type="ARBA" id="ARBA00023067"/>
    </source>
</evidence>
<reference evidence="5 6" key="1">
    <citation type="journal article" date="2014" name="Int. J. Syst. Evol. Microbiol.">
        <title>Complete genome sequence of Corynebacterium casei LMG S-19264T (=DSM 44701T), isolated from a smear-ripened cheese.</title>
        <authorList>
            <consortium name="US DOE Joint Genome Institute (JGI-PGF)"/>
            <person name="Walter F."/>
            <person name="Albersmeier A."/>
            <person name="Kalinowski J."/>
            <person name="Ruckert C."/>
        </authorList>
    </citation>
    <scope>NUCLEOTIDE SEQUENCE [LARGE SCALE GENOMIC DNA]</scope>
    <source>
        <strain evidence="5 6">CGMCC 1.15295</strain>
    </source>
</reference>
<keyword evidence="2" id="KW-0226">DNA condensation</keyword>
<name>A0A8J2TJQ4_9FLAO</name>
<dbReference type="Proteomes" id="UP000598120">
    <property type="component" value="Unassembled WGS sequence"/>
</dbReference>
<keyword evidence="6" id="KW-1185">Reference proteome</keyword>
<keyword evidence="3 5" id="KW-0238">DNA-binding</keyword>
<protein>
    <submittedName>
        <fullName evidence="5">DNA-binding protein</fullName>
    </submittedName>
</protein>
<sequence>MDYPYKFVEELSIYCLTQLFNNNLKFNFMNKTDLINGMAENAGITKAAAKKALDSLLIDIEGSLQKGNRVSLVGFGSWSVSKRAAREGRNPQTGKTIKIKAKNVVKFKAGSDLGKAVN</sequence>
<gene>
    <name evidence="5" type="primary">hupB</name>
    <name evidence="5" type="ORF">GCM10011531_02580</name>
</gene>
<dbReference type="Gene3D" id="4.10.520.10">
    <property type="entry name" value="IHF-like DNA-binding proteins"/>
    <property type="match status" value="1"/>
</dbReference>
<accession>A0A8J2TJQ4</accession>
<dbReference type="PANTHER" id="PTHR33175:SF3">
    <property type="entry name" value="DNA-BINDING PROTEIN HU-BETA"/>
    <property type="match status" value="1"/>
</dbReference>
<dbReference type="GO" id="GO:0030261">
    <property type="term" value="P:chromosome condensation"/>
    <property type="evidence" value="ECO:0007669"/>
    <property type="project" value="UniProtKB-KW"/>
</dbReference>
<proteinExistence type="inferred from homology"/>
<evidence type="ECO:0000313" key="5">
    <source>
        <dbReference type="EMBL" id="GFZ76784.1"/>
    </source>
</evidence>
<dbReference type="Pfam" id="PF00216">
    <property type="entry name" value="Bac_DNA_binding"/>
    <property type="match status" value="1"/>
</dbReference>
<evidence type="ECO:0000256" key="3">
    <source>
        <dbReference type="ARBA" id="ARBA00023125"/>
    </source>
</evidence>
<dbReference type="GO" id="GO:0005829">
    <property type="term" value="C:cytosol"/>
    <property type="evidence" value="ECO:0007669"/>
    <property type="project" value="TreeGrafter"/>
</dbReference>
<dbReference type="PRINTS" id="PR01727">
    <property type="entry name" value="DNABINDINGHU"/>
</dbReference>
<dbReference type="GO" id="GO:0003677">
    <property type="term" value="F:DNA binding"/>
    <property type="evidence" value="ECO:0007669"/>
    <property type="project" value="UniProtKB-KW"/>
</dbReference>
<evidence type="ECO:0000313" key="6">
    <source>
        <dbReference type="Proteomes" id="UP000598120"/>
    </source>
</evidence>
<dbReference type="SUPFAM" id="SSF47729">
    <property type="entry name" value="IHF-like DNA-binding proteins"/>
    <property type="match status" value="1"/>
</dbReference>
<dbReference type="InterPro" id="IPR000119">
    <property type="entry name" value="Hist_DNA-bd"/>
</dbReference>
<evidence type="ECO:0000256" key="4">
    <source>
        <dbReference type="RuleBase" id="RU003939"/>
    </source>
</evidence>